<evidence type="ECO:0000256" key="4">
    <source>
        <dbReference type="ARBA" id="ARBA00023004"/>
    </source>
</evidence>
<dbReference type="PANTHER" id="PTHR36438:SF1">
    <property type="entry name" value="IRON-SULFUR CLUSTER REPAIR PROTEIN YTFE"/>
    <property type="match status" value="1"/>
</dbReference>
<sequence length="238" mass="27434">MNSCVSEFENKSLGEIVSKKPWAALVFEEFKLDYCCGGKQSLLEACQKAELDTHLVTEKIQEQEGQANNWDCPKESLTELCDHIEEAHHRHLENLLPELEHLIQKVAHAHGDNHPFLHELLFVFQGLHVELMQHMGKEEQILFPFCKIIETSTEAQSFHCGSVANPIRVMCMDHDNAGEVLREIRQLTSNYEIPDDVCTTYRIMMEELQAFELDMKQHIHKENNVLYPMALKAEASLH</sequence>
<dbReference type="InterPro" id="IPR019903">
    <property type="entry name" value="RIC_family"/>
</dbReference>
<keyword evidence="4" id="KW-0408">Iron</keyword>
<evidence type="ECO:0000256" key="1">
    <source>
        <dbReference type="ARBA" id="ARBA00004496"/>
    </source>
</evidence>
<dbReference type="RefSeq" id="WP_274150321.1">
    <property type="nucleotide sequence ID" value="NZ_CP117811.1"/>
</dbReference>
<dbReference type="Pfam" id="PF04405">
    <property type="entry name" value="ScdA_N"/>
    <property type="match status" value="1"/>
</dbReference>
<keyword evidence="7" id="KW-1185">Reference proteome</keyword>
<name>A0ABY7VPY8_9BACT</name>
<keyword evidence="2" id="KW-0963">Cytoplasm</keyword>
<dbReference type="NCBIfam" id="TIGR03652">
    <property type="entry name" value="FeS_repair_RIC"/>
    <property type="match status" value="1"/>
</dbReference>
<evidence type="ECO:0000256" key="3">
    <source>
        <dbReference type="ARBA" id="ARBA00022723"/>
    </source>
</evidence>
<accession>A0ABY7VPY8</accession>
<reference evidence="6 7" key="1">
    <citation type="submission" date="2023-02" db="EMBL/GenBank/DDBJ databases">
        <title>Genome sequence of Lentisphaera profundi SAORIC-696.</title>
        <authorList>
            <person name="Kim e."/>
            <person name="Cho J.-C."/>
            <person name="Choi A."/>
            <person name="Kang I."/>
        </authorList>
    </citation>
    <scope>NUCLEOTIDE SEQUENCE [LARGE SCALE GENOMIC DNA]</scope>
    <source>
        <strain evidence="6 7">SAORIC-696</strain>
    </source>
</reference>
<feature type="domain" description="Hemerythrin-like" evidence="5">
    <location>
        <begin position="85"/>
        <end position="230"/>
    </location>
</feature>
<dbReference type="InterPro" id="IPR012312">
    <property type="entry name" value="Hemerythrin-like"/>
</dbReference>
<evidence type="ECO:0000259" key="5">
    <source>
        <dbReference type="Pfam" id="PF01814"/>
    </source>
</evidence>
<dbReference type="Gene3D" id="1.20.120.520">
    <property type="entry name" value="nmb1532 protein domain like"/>
    <property type="match status" value="1"/>
</dbReference>
<organism evidence="6 7">
    <name type="scientific">Lentisphaera profundi</name>
    <dbReference type="NCBI Taxonomy" id="1658616"/>
    <lineage>
        <taxon>Bacteria</taxon>
        <taxon>Pseudomonadati</taxon>
        <taxon>Lentisphaerota</taxon>
        <taxon>Lentisphaeria</taxon>
        <taxon>Lentisphaerales</taxon>
        <taxon>Lentisphaeraceae</taxon>
        <taxon>Lentisphaera</taxon>
    </lineage>
</organism>
<gene>
    <name evidence="6" type="primary">ric</name>
    <name evidence="6" type="ORF">PQO03_11055</name>
</gene>
<keyword evidence="3" id="KW-0479">Metal-binding</keyword>
<evidence type="ECO:0000313" key="7">
    <source>
        <dbReference type="Proteomes" id="UP001214250"/>
    </source>
</evidence>
<proteinExistence type="predicted"/>
<comment type="subcellular location">
    <subcellularLocation>
        <location evidence="1">Cytoplasm</location>
    </subcellularLocation>
</comment>
<protein>
    <submittedName>
        <fullName evidence="6">Iron-sulfur cluster repair di-iron protein</fullName>
    </submittedName>
</protein>
<evidence type="ECO:0000313" key="6">
    <source>
        <dbReference type="EMBL" id="WDE96245.1"/>
    </source>
</evidence>
<dbReference type="EMBL" id="CP117811">
    <property type="protein sequence ID" value="WDE96245.1"/>
    <property type="molecule type" value="Genomic_DNA"/>
</dbReference>
<evidence type="ECO:0000256" key="2">
    <source>
        <dbReference type="ARBA" id="ARBA00022490"/>
    </source>
</evidence>
<dbReference type="Proteomes" id="UP001214250">
    <property type="component" value="Chromosome 1"/>
</dbReference>
<dbReference type="PANTHER" id="PTHR36438">
    <property type="entry name" value="IRON-SULFUR CLUSTER REPAIR PROTEIN YTFE"/>
    <property type="match status" value="1"/>
</dbReference>
<dbReference type="Pfam" id="PF01814">
    <property type="entry name" value="Hemerythrin"/>
    <property type="match status" value="1"/>
</dbReference>